<reference evidence="8 9" key="1">
    <citation type="submission" date="2018-10" db="EMBL/GenBank/DDBJ databases">
        <title>Genomic Encyclopedia of Type Strains, Phase IV (KMG-IV): sequencing the most valuable type-strain genomes for metagenomic binning, comparative biology and taxonomic classification.</title>
        <authorList>
            <person name="Goeker M."/>
        </authorList>
    </citation>
    <scope>NUCLEOTIDE SEQUENCE [LARGE SCALE GENOMIC DNA]</scope>
    <source>
        <strain evidence="8 9">DSM 23229</strain>
    </source>
</reference>
<dbReference type="GO" id="GO:0016052">
    <property type="term" value="P:carbohydrate catabolic process"/>
    <property type="evidence" value="ECO:0007669"/>
    <property type="project" value="UniProtKB-ARBA"/>
</dbReference>
<dbReference type="OrthoDB" id="9801219at2"/>
<protein>
    <recommendedName>
        <fullName evidence="6">Phosphofructokinase</fullName>
    </recommendedName>
</protein>
<keyword evidence="4 8" id="KW-0418">Kinase</keyword>
<evidence type="ECO:0000256" key="4">
    <source>
        <dbReference type="ARBA" id="ARBA00022777"/>
    </source>
</evidence>
<organism evidence="8 9">
    <name type="scientific">Kushneria sinocarnis</name>
    <dbReference type="NCBI Taxonomy" id="595502"/>
    <lineage>
        <taxon>Bacteria</taxon>
        <taxon>Pseudomonadati</taxon>
        <taxon>Pseudomonadota</taxon>
        <taxon>Gammaproteobacteria</taxon>
        <taxon>Oceanospirillales</taxon>
        <taxon>Halomonadaceae</taxon>
        <taxon>Kushneria</taxon>
    </lineage>
</organism>
<dbReference type="AlphaFoldDB" id="A0A420WZU4"/>
<dbReference type="Pfam" id="PF00294">
    <property type="entry name" value="PfkB"/>
    <property type="match status" value="1"/>
</dbReference>
<keyword evidence="2 6" id="KW-0808">Transferase</keyword>
<dbReference type="GO" id="GO:0005524">
    <property type="term" value="F:ATP binding"/>
    <property type="evidence" value="ECO:0007669"/>
    <property type="project" value="UniProtKB-KW"/>
</dbReference>
<dbReference type="GO" id="GO:0005829">
    <property type="term" value="C:cytosol"/>
    <property type="evidence" value="ECO:0007669"/>
    <property type="project" value="TreeGrafter"/>
</dbReference>
<evidence type="ECO:0000256" key="6">
    <source>
        <dbReference type="PIRNR" id="PIRNR000535"/>
    </source>
</evidence>
<dbReference type="PROSITE" id="PS00584">
    <property type="entry name" value="PFKB_KINASES_2"/>
    <property type="match status" value="1"/>
</dbReference>
<dbReference type="InterPro" id="IPR011611">
    <property type="entry name" value="PfkB_dom"/>
</dbReference>
<dbReference type="PANTHER" id="PTHR46566:SF5">
    <property type="entry name" value="1-PHOSPHOFRUCTOKINASE"/>
    <property type="match status" value="1"/>
</dbReference>
<evidence type="ECO:0000313" key="9">
    <source>
        <dbReference type="Proteomes" id="UP000281975"/>
    </source>
</evidence>
<dbReference type="NCBIfam" id="TIGR03168">
    <property type="entry name" value="1-PFK"/>
    <property type="match status" value="1"/>
</dbReference>
<sequence>MGMVLALSLNPALDLSVQLDTLVPGAINRASDSRMSPAGKGNNVACVLAAHGHAVTVSGFLGRDNAGVFERAFSDWGVTDAFVRVTGDTRINIKLAEQTGRVSDINAAGARVSADDWQQLERTLEARLQRSPAAVVIAGSLPPGVAPDQLGRLIGLVRAHGIPVWLDTSGEALLAGLAARPAVAKPNEHELAEWAGVPLTGEAERLAAARRLVESGLDELILSLGEHGVCWCYRDPDGQVAILRARPPRMPVVSTVGAGDTLLAGLLHARLAQWSREAGLRFATALSADAVRRVGVGRSDGEDFALLCEQVQIESVS</sequence>
<dbReference type="Proteomes" id="UP000281975">
    <property type="component" value="Unassembled WGS sequence"/>
</dbReference>
<dbReference type="InterPro" id="IPR002173">
    <property type="entry name" value="Carboh/pur_kinase_PfkB_CS"/>
</dbReference>
<dbReference type="CDD" id="cd01164">
    <property type="entry name" value="FruK_PfkB_like"/>
    <property type="match status" value="1"/>
</dbReference>
<evidence type="ECO:0000313" key="8">
    <source>
        <dbReference type="EMBL" id="RKR06804.1"/>
    </source>
</evidence>
<accession>A0A420WZU4</accession>
<dbReference type="GO" id="GO:0008443">
    <property type="term" value="F:phosphofructokinase activity"/>
    <property type="evidence" value="ECO:0007669"/>
    <property type="project" value="TreeGrafter"/>
</dbReference>
<evidence type="ECO:0000256" key="2">
    <source>
        <dbReference type="ARBA" id="ARBA00022679"/>
    </source>
</evidence>
<evidence type="ECO:0000259" key="7">
    <source>
        <dbReference type="Pfam" id="PF00294"/>
    </source>
</evidence>
<evidence type="ECO:0000256" key="5">
    <source>
        <dbReference type="ARBA" id="ARBA00022840"/>
    </source>
</evidence>
<keyword evidence="3" id="KW-0547">Nucleotide-binding</keyword>
<name>A0A420WZU4_9GAMM</name>
<gene>
    <name evidence="8" type="ORF">C7446_0803</name>
</gene>
<dbReference type="SUPFAM" id="SSF53613">
    <property type="entry name" value="Ribokinase-like"/>
    <property type="match status" value="1"/>
</dbReference>
<dbReference type="Gene3D" id="3.40.1190.20">
    <property type="match status" value="1"/>
</dbReference>
<dbReference type="InterPro" id="IPR029056">
    <property type="entry name" value="Ribokinase-like"/>
</dbReference>
<feature type="domain" description="Carbohydrate kinase PfkB" evidence="7">
    <location>
        <begin position="19"/>
        <end position="298"/>
    </location>
</feature>
<evidence type="ECO:0000256" key="3">
    <source>
        <dbReference type="ARBA" id="ARBA00022741"/>
    </source>
</evidence>
<dbReference type="InterPro" id="IPR017583">
    <property type="entry name" value="Tagatose/fructose_Pkinase"/>
</dbReference>
<keyword evidence="5" id="KW-0067">ATP-binding</keyword>
<dbReference type="PROSITE" id="PS00583">
    <property type="entry name" value="PFKB_KINASES_1"/>
    <property type="match status" value="1"/>
</dbReference>
<dbReference type="EMBL" id="RBIN01000002">
    <property type="protein sequence ID" value="RKR06804.1"/>
    <property type="molecule type" value="Genomic_DNA"/>
</dbReference>
<comment type="caution">
    <text evidence="8">The sequence shown here is derived from an EMBL/GenBank/DDBJ whole genome shotgun (WGS) entry which is preliminary data.</text>
</comment>
<dbReference type="PIRSF" id="PIRSF000535">
    <property type="entry name" value="1PFK/6PFK/LacC"/>
    <property type="match status" value="1"/>
</dbReference>
<dbReference type="FunFam" id="3.40.1190.20:FF:000001">
    <property type="entry name" value="Phosphofructokinase"/>
    <property type="match status" value="1"/>
</dbReference>
<dbReference type="GO" id="GO:0044281">
    <property type="term" value="P:small molecule metabolic process"/>
    <property type="evidence" value="ECO:0007669"/>
    <property type="project" value="UniProtKB-ARBA"/>
</dbReference>
<evidence type="ECO:0000256" key="1">
    <source>
        <dbReference type="ARBA" id="ARBA00010688"/>
    </source>
</evidence>
<proteinExistence type="inferred from homology"/>
<dbReference type="PANTHER" id="PTHR46566">
    <property type="entry name" value="1-PHOSPHOFRUCTOKINASE-RELATED"/>
    <property type="match status" value="1"/>
</dbReference>
<dbReference type="RefSeq" id="WP_121171491.1">
    <property type="nucleotide sequence ID" value="NZ_RBIN01000002.1"/>
</dbReference>
<comment type="similarity">
    <text evidence="1 6">Belongs to the carbohydrate kinase PfkB family.</text>
</comment>
<keyword evidence="9" id="KW-1185">Reference proteome</keyword>